<dbReference type="GO" id="GO:0005737">
    <property type="term" value="C:cytoplasm"/>
    <property type="evidence" value="ECO:0007669"/>
    <property type="project" value="TreeGrafter"/>
</dbReference>
<dbReference type="GO" id="GO:0061657">
    <property type="term" value="F:UFM1 conjugating enzyme activity"/>
    <property type="evidence" value="ECO:0007669"/>
    <property type="project" value="InterPro"/>
</dbReference>
<dbReference type="InterPro" id="IPR014806">
    <property type="entry name" value="Ufc1"/>
</dbReference>
<dbReference type="PANTHER" id="PTHR12921">
    <property type="entry name" value="UBIQUITIN-FOLD MODIFIER-CONJUGATING ENZYME 1"/>
    <property type="match status" value="1"/>
</dbReference>
<feature type="region of interest" description="Disordered" evidence="5">
    <location>
        <begin position="215"/>
        <end position="235"/>
    </location>
</feature>
<dbReference type="AlphaFoldDB" id="A0A7R9JML6"/>
<dbReference type="EMBL" id="OE839109">
    <property type="protein sequence ID" value="CAD7585572.1"/>
    <property type="molecule type" value="Genomic_DNA"/>
</dbReference>
<dbReference type="Gene3D" id="3.10.110.10">
    <property type="entry name" value="Ubiquitin Conjugating Enzyme"/>
    <property type="match status" value="1"/>
</dbReference>
<dbReference type="CDD" id="cd11686">
    <property type="entry name" value="UBCc_UFC1"/>
    <property type="match status" value="1"/>
</dbReference>
<accession>A0A7R9JML6</accession>
<dbReference type="GO" id="GO:1990592">
    <property type="term" value="P:protein K69-linked ufmylation"/>
    <property type="evidence" value="ECO:0007669"/>
    <property type="project" value="TreeGrafter"/>
</dbReference>
<dbReference type="PANTHER" id="PTHR12921:SF0">
    <property type="entry name" value="UBIQUITIN-FOLD MODIFIER-CONJUGATING ENZYME 1"/>
    <property type="match status" value="1"/>
</dbReference>
<evidence type="ECO:0000256" key="5">
    <source>
        <dbReference type="SAM" id="MobiDB-lite"/>
    </source>
</evidence>
<evidence type="ECO:0000256" key="2">
    <source>
        <dbReference type="ARBA" id="ARBA00013306"/>
    </source>
</evidence>
<gene>
    <name evidence="6" type="ORF">TGEB3V08_LOCUS73</name>
</gene>
<keyword evidence="3" id="KW-0833">Ubl conjugation pathway</keyword>
<evidence type="ECO:0000256" key="4">
    <source>
        <dbReference type="ARBA" id="ARBA00032490"/>
    </source>
</evidence>
<reference evidence="6" key="1">
    <citation type="submission" date="2020-11" db="EMBL/GenBank/DDBJ databases">
        <authorList>
            <person name="Tran Van P."/>
        </authorList>
    </citation>
    <scope>NUCLEOTIDE SEQUENCE</scope>
</reference>
<evidence type="ECO:0000256" key="1">
    <source>
        <dbReference type="ARBA" id="ARBA00008451"/>
    </source>
</evidence>
<evidence type="ECO:0000313" key="6">
    <source>
        <dbReference type="EMBL" id="CAD7585572.1"/>
    </source>
</evidence>
<organism evidence="6">
    <name type="scientific">Timema genevievae</name>
    <name type="common">Walking stick</name>
    <dbReference type="NCBI Taxonomy" id="629358"/>
    <lineage>
        <taxon>Eukaryota</taxon>
        <taxon>Metazoa</taxon>
        <taxon>Ecdysozoa</taxon>
        <taxon>Arthropoda</taxon>
        <taxon>Hexapoda</taxon>
        <taxon>Insecta</taxon>
        <taxon>Pterygota</taxon>
        <taxon>Neoptera</taxon>
        <taxon>Polyneoptera</taxon>
        <taxon>Phasmatodea</taxon>
        <taxon>Timematodea</taxon>
        <taxon>Timematoidea</taxon>
        <taxon>Timematidae</taxon>
        <taxon>Timema</taxon>
    </lineage>
</organism>
<protein>
    <recommendedName>
        <fullName evidence="2">Ubiquitin-fold modifier-conjugating enzyme 1</fullName>
    </recommendedName>
    <alternativeName>
        <fullName evidence="4">Ufm1-conjugating enzyme 1</fullName>
    </alternativeName>
</protein>
<dbReference type="InterPro" id="IPR016135">
    <property type="entry name" value="UBQ-conjugating_enzyme/RWD"/>
</dbReference>
<name>A0A7R9JML6_TIMGE</name>
<dbReference type="Pfam" id="PF08694">
    <property type="entry name" value="UFC1"/>
    <property type="match status" value="1"/>
</dbReference>
<evidence type="ECO:0000256" key="3">
    <source>
        <dbReference type="ARBA" id="ARBA00022786"/>
    </source>
</evidence>
<dbReference type="SUPFAM" id="SSF54495">
    <property type="entry name" value="UBC-like"/>
    <property type="match status" value="1"/>
</dbReference>
<proteinExistence type="inferred from homology"/>
<sequence length="235" mass="27223">MVDDSTKKSLSGIPLLKTKAGPRDKDLWVQRLKEEYQGLIQYVQNNKSADNDWFRLESNKEGTRWFGKCWYIHNLLKYEFDVEFDIPVTYPTTAPEIALPELDGKTAKMFRGGKICLSDHFKPLWARNVPRFGIAHAMALGVKKYKKLSINPPLSLHLLSSHCDSHCRDLHLSHCNSRCQDLFPSHRDSFCRLPPLRPFRPTLCFSWRSHGMGYSRRSGKAHREKALKTTKQYST</sequence>
<comment type="similarity">
    <text evidence="1">Belongs to the ubiquitin-conjugating enzyme family. UFC1 subfamily.</text>
</comment>